<keyword evidence="6 10" id="KW-0012">Acyltransferase</keyword>
<evidence type="ECO:0000256" key="4">
    <source>
        <dbReference type="ARBA" id="ARBA00022679"/>
    </source>
</evidence>
<dbReference type="EMBL" id="JABJXA010000094">
    <property type="protein sequence ID" value="MBB1260385.1"/>
    <property type="molecule type" value="Genomic_DNA"/>
</dbReference>
<evidence type="ECO:0000313" key="9">
    <source>
        <dbReference type="EMBL" id="MBB1260385.1"/>
    </source>
</evidence>
<gene>
    <name evidence="10" type="ORF">FNX44_011425</name>
    <name evidence="8" type="ORF">H3146_15485</name>
    <name evidence="9" type="ORF">H3147_16300</name>
</gene>
<dbReference type="GO" id="GO:0016746">
    <property type="term" value="F:acyltransferase activity"/>
    <property type="evidence" value="ECO:0007669"/>
    <property type="project" value="UniProtKB-KW"/>
</dbReference>
<evidence type="ECO:0000256" key="3">
    <source>
        <dbReference type="ARBA" id="ARBA00022519"/>
    </source>
</evidence>
<dbReference type="InterPro" id="IPR004960">
    <property type="entry name" value="LipA_acyltrans"/>
</dbReference>
<evidence type="ECO:0000313" key="10">
    <source>
        <dbReference type="EMBL" id="MQS02476.1"/>
    </source>
</evidence>
<reference evidence="12 13" key="2">
    <citation type="submission" date="2020-05" db="EMBL/GenBank/DDBJ databases">
        <title>Classification of alakaliphilic streptomycetes isolated from an alkaline soil next to Lonar Crater, India and a proposal for the recognition of Streptomyces alkaliterrae sp. nov.</title>
        <authorList>
            <person name="Golinska P."/>
        </authorList>
    </citation>
    <scope>NUCLEOTIDE SEQUENCE [LARGE SCALE GENOMIC DNA]</scope>
    <source>
        <strain evidence="13">OF3</strain>
        <strain evidence="12">OF8</strain>
    </source>
</reference>
<sequence length="342" mass="36995">MRERLTDGLYGLGWGVVKRLPERSAAGLGRTVADRTWKRQGKAVRQLEANLARVVPDASPERLRELSRAGMRSYLRYWMEAFRLPAWSRERIGRSVYIHDLHHLTDSHAAGGGTVLALPHLANWDLAGAWLASHLGIPFTTVAERLKPESLYDRFVAYREGLGMEVLPHEGGAAFGTLARRMRAGGMAALVADRDLSASGIEVDFFGEKTRMPGGPALLALQTGARLLPATLWYDGTPVLKGRVHPAVAVPTEGTRAEKAAVMTQEMADRFAEGIAAHPEDWHMLQRLWLSDLEPRGADSSGYGGGDTTSAPAAPLPQARPSDGAAADRRTSHTGGETGTAP</sequence>
<dbReference type="CDD" id="cd07984">
    <property type="entry name" value="LPLAT_LABLAT-like"/>
    <property type="match status" value="1"/>
</dbReference>
<dbReference type="Proteomes" id="UP000320857">
    <property type="component" value="Unassembled WGS sequence"/>
</dbReference>
<evidence type="ECO:0000256" key="5">
    <source>
        <dbReference type="ARBA" id="ARBA00023136"/>
    </source>
</evidence>
<feature type="region of interest" description="Disordered" evidence="7">
    <location>
        <begin position="296"/>
        <end position="342"/>
    </location>
</feature>
<comment type="subcellular location">
    <subcellularLocation>
        <location evidence="1">Cell inner membrane</location>
    </subcellularLocation>
</comment>
<proteinExistence type="predicted"/>
<dbReference type="GO" id="GO:0009247">
    <property type="term" value="P:glycolipid biosynthetic process"/>
    <property type="evidence" value="ECO:0007669"/>
    <property type="project" value="UniProtKB-ARBA"/>
</dbReference>
<name>A0A5P0YQ79_9ACTN</name>
<dbReference type="AlphaFoldDB" id="A0A5P0YQ79"/>
<dbReference type="PANTHER" id="PTHR30606">
    <property type="entry name" value="LIPID A BIOSYNTHESIS LAUROYL ACYLTRANSFERASE"/>
    <property type="match status" value="1"/>
</dbReference>
<evidence type="ECO:0000313" key="8">
    <source>
        <dbReference type="EMBL" id="MBB1254747.1"/>
    </source>
</evidence>
<evidence type="ECO:0000313" key="12">
    <source>
        <dbReference type="Proteomes" id="UP000517765"/>
    </source>
</evidence>
<dbReference type="RefSeq" id="WP_143647932.1">
    <property type="nucleotide sequence ID" value="NZ_JABJWZ010000136.1"/>
</dbReference>
<evidence type="ECO:0000313" key="11">
    <source>
        <dbReference type="Proteomes" id="UP000320857"/>
    </source>
</evidence>
<evidence type="ECO:0000256" key="6">
    <source>
        <dbReference type="ARBA" id="ARBA00023315"/>
    </source>
</evidence>
<reference evidence="8" key="3">
    <citation type="journal article" name="Syst. Appl. Microbiol.">
        <title>Streptomyces alkaliterrae sp. nov., isolated from an alkaline soil, and emended descriptions of Streptomyces alkaliphilus, Streptomyces calidiresistens and Streptomyces durbertensis.</title>
        <authorList>
            <person name="Swiecimska M."/>
            <person name="Golinska P."/>
            <person name="Nouioui I."/>
            <person name="Wypij M."/>
            <person name="Rai M."/>
            <person name="Sangal V."/>
            <person name="Goodfellow M."/>
        </authorList>
    </citation>
    <scope>NUCLEOTIDE SEQUENCE</scope>
    <source>
        <strain evidence="8">OF3</strain>
        <strain evidence="9">OF8</strain>
    </source>
</reference>
<keyword evidence="2" id="KW-1003">Cell membrane</keyword>
<dbReference type="NCBIfam" id="NF005919">
    <property type="entry name" value="PRK07920.1"/>
    <property type="match status" value="1"/>
</dbReference>
<keyword evidence="11" id="KW-1185">Reference proteome</keyword>
<keyword evidence="3" id="KW-0997">Cell inner membrane</keyword>
<evidence type="ECO:0000256" key="7">
    <source>
        <dbReference type="SAM" id="MobiDB-lite"/>
    </source>
</evidence>
<evidence type="ECO:0000313" key="13">
    <source>
        <dbReference type="Proteomes" id="UP000525686"/>
    </source>
</evidence>
<accession>A0A5P0YQ79</accession>
<comment type="caution">
    <text evidence="10">The sequence shown here is derived from an EMBL/GenBank/DDBJ whole genome shotgun (WGS) entry which is preliminary data.</text>
</comment>
<dbReference type="EMBL" id="VJYK02000093">
    <property type="protein sequence ID" value="MQS02476.1"/>
    <property type="molecule type" value="Genomic_DNA"/>
</dbReference>
<dbReference type="PANTHER" id="PTHR30606:SF10">
    <property type="entry name" value="PHOSPHATIDYLINOSITOL MANNOSIDE ACYLTRANSFERASE"/>
    <property type="match status" value="1"/>
</dbReference>
<organism evidence="10 11">
    <name type="scientific">Streptomyces alkaliterrae</name>
    <dbReference type="NCBI Taxonomy" id="2213162"/>
    <lineage>
        <taxon>Bacteria</taxon>
        <taxon>Bacillati</taxon>
        <taxon>Actinomycetota</taxon>
        <taxon>Actinomycetes</taxon>
        <taxon>Kitasatosporales</taxon>
        <taxon>Streptomycetaceae</taxon>
        <taxon>Streptomyces</taxon>
    </lineage>
</organism>
<evidence type="ECO:0000256" key="2">
    <source>
        <dbReference type="ARBA" id="ARBA00022475"/>
    </source>
</evidence>
<reference evidence="10 11" key="1">
    <citation type="submission" date="2019-10" db="EMBL/GenBank/DDBJ databases">
        <title>Streptomyces sp. nov., a novel actinobacterium isolated from alkaline environment.</title>
        <authorList>
            <person name="Golinska P."/>
        </authorList>
    </citation>
    <scope>NUCLEOTIDE SEQUENCE [LARGE SCALE GENOMIC DNA]</scope>
    <source>
        <strain evidence="10 11">OF1</strain>
    </source>
</reference>
<dbReference type="Proteomes" id="UP000525686">
    <property type="component" value="Unassembled WGS sequence"/>
</dbReference>
<dbReference type="Proteomes" id="UP000517765">
    <property type="component" value="Unassembled WGS sequence"/>
</dbReference>
<evidence type="ECO:0000256" key="1">
    <source>
        <dbReference type="ARBA" id="ARBA00004533"/>
    </source>
</evidence>
<dbReference type="GO" id="GO:0005886">
    <property type="term" value="C:plasma membrane"/>
    <property type="evidence" value="ECO:0007669"/>
    <property type="project" value="UniProtKB-SubCell"/>
</dbReference>
<keyword evidence="5" id="KW-0472">Membrane</keyword>
<protein>
    <submittedName>
        <fullName evidence="10">Phosphatidylinositol mannoside acyltransferase</fullName>
    </submittedName>
</protein>
<keyword evidence="4 10" id="KW-0808">Transferase</keyword>
<dbReference type="EMBL" id="JABJWZ010000136">
    <property type="protein sequence ID" value="MBB1254747.1"/>
    <property type="molecule type" value="Genomic_DNA"/>
</dbReference>
<dbReference type="Pfam" id="PF03279">
    <property type="entry name" value="Lip_A_acyltrans"/>
    <property type="match status" value="1"/>
</dbReference>